<proteinExistence type="predicted"/>
<reference evidence="2 3" key="1">
    <citation type="submission" date="2014-04" db="EMBL/GenBank/DDBJ databases">
        <authorList>
            <consortium name="DOE Joint Genome Institute"/>
            <person name="Kuo A."/>
            <person name="Girlanda M."/>
            <person name="Perotto S."/>
            <person name="Kohler A."/>
            <person name="Nagy L.G."/>
            <person name="Floudas D."/>
            <person name="Copeland A."/>
            <person name="Barry K.W."/>
            <person name="Cichocki N."/>
            <person name="Veneault-Fourrey C."/>
            <person name="LaButti K."/>
            <person name="Lindquist E.A."/>
            <person name="Lipzen A."/>
            <person name="Lundell T."/>
            <person name="Morin E."/>
            <person name="Murat C."/>
            <person name="Sun H."/>
            <person name="Tunlid A."/>
            <person name="Henrissat B."/>
            <person name="Grigoriev I.V."/>
            <person name="Hibbett D.S."/>
            <person name="Martin F."/>
            <person name="Nordberg H.P."/>
            <person name="Cantor M.N."/>
            <person name="Hua S.X."/>
        </authorList>
    </citation>
    <scope>NUCLEOTIDE SEQUENCE [LARGE SCALE GENOMIC DNA]</scope>
    <source>
        <strain evidence="2 3">MUT 4182</strain>
    </source>
</reference>
<keyword evidence="3" id="KW-1185">Reference proteome</keyword>
<sequence length="545" mass="59327">MAGRHMYEYGRPAHVGRLMSWWTTPFRERDPWGGARGSLVHHKRDNQKFKFPPSSRPLPLLRKALLFQRIVFAFEPHLGTTRHHNRDSSIKPLMAVSGFCRPVIHNCCLEKQRSTVSSPALPAKVIANTDNDMFAFASTAGRCQEQSADFFDHFATSSPSSFSTDPFHCISGLSSTTQEASLRDGERVAPSLTGLSASPLLTEASSDSFWDVASLQFFSPHSFDESSLTVPANGSSDPHSLSPPSVSGFLTAGEANTVAWITKALSNADGLWWAGVPPTNFAGFDKRTGFMDNLFAGISPSTSLAEISNDPPADLNFTSEWWGLFSESAFYDASVTHSIPSVPDSAGGVDSSSDSSAEGLHSLLELLDQVPIIPLLEECETGAYGAEMEHRDASPACPLLSSENDSNASKQSPILPTPRSTPPPTPSPSLASASSAPASPSPPPQIIDFEKRSPIPSNEAPATFNFVFDLKTFGEEDRCKCGKKIKKKNRHWLSCPSNPNKPRLPCPYCPKSKNKMFRGGSARANLQKHVKRYHPGDVVPRVRRK</sequence>
<dbReference type="OrthoDB" id="3317703at2759"/>
<gene>
    <name evidence="2" type="ORF">M407DRAFT_8101</name>
</gene>
<evidence type="ECO:0000313" key="3">
    <source>
        <dbReference type="Proteomes" id="UP000054248"/>
    </source>
</evidence>
<evidence type="ECO:0000256" key="1">
    <source>
        <dbReference type="SAM" id="MobiDB-lite"/>
    </source>
</evidence>
<feature type="compositionally biased region" description="Polar residues" evidence="1">
    <location>
        <begin position="401"/>
        <end position="411"/>
    </location>
</feature>
<dbReference type="HOGENOM" id="CLU_499858_0_0_1"/>
<dbReference type="AlphaFoldDB" id="A0A0C3KX71"/>
<feature type="compositionally biased region" description="Low complexity" evidence="1">
    <location>
        <begin position="428"/>
        <end position="438"/>
    </location>
</feature>
<feature type="region of interest" description="Disordered" evidence="1">
    <location>
        <begin position="395"/>
        <end position="454"/>
    </location>
</feature>
<feature type="compositionally biased region" description="Pro residues" evidence="1">
    <location>
        <begin position="415"/>
        <end position="427"/>
    </location>
</feature>
<name>A0A0C3KX71_9AGAM</name>
<dbReference type="EMBL" id="KN823031">
    <property type="protein sequence ID" value="KIO26033.1"/>
    <property type="molecule type" value="Genomic_DNA"/>
</dbReference>
<organism evidence="2 3">
    <name type="scientific">Tulasnella calospora MUT 4182</name>
    <dbReference type="NCBI Taxonomy" id="1051891"/>
    <lineage>
        <taxon>Eukaryota</taxon>
        <taxon>Fungi</taxon>
        <taxon>Dikarya</taxon>
        <taxon>Basidiomycota</taxon>
        <taxon>Agaricomycotina</taxon>
        <taxon>Agaricomycetes</taxon>
        <taxon>Cantharellales</taxon>
        <taxon>Tulasnellaceae</taxon>
        <taxon>Tulasnella</taxon>
    </lineage>
</organism>
<reference evidence="3" key="2">
    <citation type="submission" date="2015-01" db="EMBL/GenBank/DDBJ databases">
        <title>Evolutionary Origins and Diversification of the Mycorrhizal Mutualists.</title>
        <authorList>
            <consortium name="DOE Joint Genome Institute"/>
            <consortium name="Mycorrhizal Genomics Consortium"/>
            <person name="Kohler A."/>
            <person name="Kuo A."/>
            <person name="Nagy L.G."/>
            <person name="Floudas D."/>
            <person name="Copeland A."/>
            <person name="Barry K.W."/>
            <person name="Cichocki N."/>
            <person name="Veneault-Fourrey C."/>
            <person name="LaButti K."/>
            <person name="Lindquist E.A."/>
            <person name="Lipzen A."/>
            <person name="Lundell T."/>
            <person name="Morin E."/>
            <person name="Murat C."/>
            <person name="Riley R."/>
            <person name="Ohm R."/>
            <person name="Sun H."/>
            <person name="Tunlid A."/>
            <person name="Henrissat B."/>
            <person name="Grigoriev I.V."/>
            <person name="Hibbett D.S."/>
            <person name="Martin F."/>
        </authorList>
    </citation>
    <scope>NUCLEOTIDE SEQUENCE [LARGE SCALE GENOMIC DNA]</scope>
    <source>
        <strain evidence="3">MUT 4182</strain>
    </source>
</reference>
<accession>A0A0C3KX71</accession>
<dbReference type="Proteomes" id="UP000054248">
    <property type="component" value="Unassembled WGS sequence"/>
</dbReference>
<evidence type="ECO:0000313" key="2">
    <source>
        <dbReference type="EMBL" id="KIO26033.1"/>
    </source>
</evidence>
<protein>
    <submittedName>
        <fullName evidence="2">Uncharacterized protein</fullName>
    </submittedName>
</protein>